<dbReference type="GO" id="GO:0003906">
    <property type="term" value="F:DNA-(apurinic or apyrimidinic site) endonuclease activity"/>
    <property type="evidence" value="ECO:0007669"/>
    <property type="project" value="TreeGrafter"/>
</dbReference>
<dbReference type="Pfam" id="PF03372">
    <property type="entry name" value="Exo_endo_phos"/>
    <property type="match status" value="1"/>
</dbReference>
<evidence type="ECO:0000256" key="3">
    <source>
        <dbReference type="ARBA" id="ARBA00022723"/>
    </source>
</evidence>
<comment type="cofactor">
    <cofactor evidence="1">
        <name>Mg(2+)</name>
        <dbReference type="ChEBI" id="CHEBI:18420"/>
    </cofactor>
</comment>
<protein>
    <recommendedName>
        <fullName evidence="6">Endonuclease/exonuclease/phosphatase domain-containing protein</fullName>
    </recommendedName>
</protein>
<organism evidence="7 8">
    <name type="scientific">Gossypium tomentosum</name>
    <name type="common">Hawaiian cotton</name>
    <name type="synonym">Gossypium sandvicense</name>
    <dbReference type="NCBI Taxonomy" id="34277"/>
    <lineage>
        <taxon>Eukaryota</taxon>
        <taxon>Viridiplantae</taxon>
        <taxon>Streptophyta</taxon>
        <taxon>Embryophyta</taxon>
        <taxon>Tracheophyta</taxon>
        <taxon>Spermatophyta</taxon>
        <taxon>Magnoliopsida</taxon>
        <taxon>eudicotyledons</taxon>
        <taxon>Gunneridae</taxon>
        <taxon>Pentapetalae</taxon>
        <taxon>rosids</taxon>
        <taxon>malvids</taxon>
        <taxon>Malvales</taxon>
        <taxon>Malvaceae</taxon>
        <taxon>Malvoideae</taxon>
        <taxon>Gossypium</taxon>
    </lineage>
</organism>
<sequence length="163" mass="19132">MKIVSWNIRGMGTDLKITLVNRLVSKYRVDMCFLQESKLEVVTGDLISRIWGDDNFDFRYAAALGRSGGLITIWDKSVFLLKSEYCGNRYILLERKWLLEEWEGRRFWDEMAVFRNQFHNYWIVVGDFNAIRNSKERSNCVGLLKGARDFRGFINKCKLVDGV</sequence>
<dbReference type="EMBL" id="CM017617">
    <property type="protein sequence ID" value="TYI13583.1"/>
    <property type="molecule type" value="Genomic_DNA"/>
</dbReference>
<gene>
    <name evidence="7" type="ORF">ES332_A08G068400v1</name>
</gene>
<evidence type="ECO:0000256" key="4">
    <source>
        <dbReference type="ARBA" id="ARBA00022801"/>
    </source>
</evidence>
<keyword evidence="3" id="KW-0479">Metal-binding</keyword>
<keyword evidence="8" id="KW-1185">Reference proteome</keyword>
<dbReference type="SUPFAM" id="SSF56219">
    <property type="entry name" value="DNase I-like"/>
    <property type="match status" value="1"/>
</dbReference>
<reference evidence="7 8" key="1">
    <citation type="submission" date="2019-07" db="EMBL/GenBank/DDBJ databases">
        <title>WGS assembly of Gossypium tomentosum.</title>
        <authorList>
            <person name="Chen Z.J."/>
            <person name="Sreedasyam A."/>
            <person name="Ando A."/>
            <person name="Song Q."/>
            <person name="De L."/>
            <person name="Hulse-Kemp A."/>
            <person name="Ding M."/>
            <person name="Ye W."/>
            <person name="Kirkbride R."/>
            <person name="Jenkins J."/>
            <person name="Plott C."/>
            <person name="Lovell J."/>
            <person name="Lin Y.-M."/>
            <person name="Vaughn R."/>
            <person name="Liu B."/>
            <person name="Li W."/>
            <person name="Simpson S."/>
            <person name="Scheffler B."/>
            <person name="Saski C."/>
            <person name="Grover C."/>
            <person name="Hu G."/>
            <person name="Conover J."/>
            <person name="Carlson J."/>
            <person name="Shu S."/>
            <person name="Boston L."/>
            <person name="Williams M."/>
            <person name="Peterson D."/>
            <person name="Mcgee K."/>
            <person name="Jones D."/>
            <person name="Wendel J."/>
            <person name="Stelly D."/>
            <person name="Grimwood J."/>
            <person name="Schmutz J."/>
        </authorList>
    </citation>
    <scope>NUCLEOTIDE SEQUENCE [LARGE SCALE GENOMIC DNA]</scope>
    <source>
        <strain evidence="7">7179.01</strain>
    </source>
</reference>
<feature type="domain" description="Endonuclease/exonuclease/phosphatase" evidence="6">
    <location>
        <begin position="4"/>
        <end position="135"/>
    </location>
</feature>
<evidence type="ECO:0000256" key="2">
    <source>
        <dbReference type="ARBA" id="ARBA00007092"/>
    </source>
</evidence>
<dbReference type="PANTHER" id="PTHR22748">
    <property type="entry name" value="AP ENDONUCLEASE"/>
    <property type="match status" value="1"/>
</dbReference>
<dbReference type="GO" id="GO:0046872">
    <property type="term" value="F:metal ion binding"/>
    <property type="evidence" value="ECO:0007669"/>
    <property type="project" value="UniProtKB-KW"/>
</dbReference>
<accession>A0A5D2PCL5</accession>
<comment type="similarity">
    <text evidence="2">Belongs to the DNA repair enzymes AP/ExoA family.</text>
</comment>
<evidence type="ECO:0000313" key="7">
    <source>
        <dbReference type="EMBL" id="TYI13583.1"/>
    </source>
</evidence>
<evidence type="ECO:0000259" key="6">
    <source>
        <dbReference type="Pfam" id="PF03372"/>
    </source>
</evidence>
<dbReference type="InterPro" id="IPR005135">
    <property type="entry name" value="Endo/exonuclease/phosphatase"/>
</dbReference>
<evidence type="ECO:0000313" key="8">
    <source>
        <dbReference type="Proteomes" id="UP000322667"/>
    </source>
</evidence>
<keyword evidence="5" id="KW-0460">Magnesium</keyword>
<evidence type="ECO:0000256" key="1">
    <source>
        <dbReference type="ARBA" id="ARBA00001946"/>
    </source>
</evidence>
<dbReference type="PANTHER" id="PTHR22748:SF11">
    <property type="entry name" value="OS07G0184032 PROTEIN"/>
    <property type="match status" value="1"/>
</dbReference>
<evidence type="ECO:0000256" key="5">
    <source>
        <dbReference type="ARBA" id="ARBA00022842"/>
    </source>
</evidence>
<dbReference type="GO" id="GO:0008311">
    <property type="term" value="F:double-stranded DNA 3'-5' DNA exonuclease activity"/>
    <property type="evidence" value="ECO:0007669"/>
    <property type="project" value="TreeGrafter"/>
</dbReference>
<dbReference type="InterPro" id="IPR004808">
    <property type="entry name" value="AP_endonuc_1"/>
</dbReference>
<dbReference type="GO" id="GO:0006284">
    <property type="term" value="P:base-excision repair"/>
    <property type="evidence" value="ECO:0007669"/>
    <property type="project" value="TreeGrafter"/>
</dbReference>
<dbReference type="AlphaFoldDB" id="A0A5D2PCL5"/>
<dbReference type="Proteomes" id="UP000322667">
    <property type="component" value="Chromosome A08"/>
</dbReference>
<dbReference type="Gene3D" id="3.60.10.10">
    <property type="entry name" value="Endonuclease/exonuclease/phosphatase"/>
    <property type="match status" value="1"/>
</dbReference>
<dbReference type="GO" id="GO:0005634">
    <property type="term" value="C:nucleus"/>
    <property type="evidence" value="ECO:0007669"/>
    <property type="project" value="TreeGrafter"/>
</dbReference>
<keyword evidence="4" id="KW-0378">Hydrolase</keyword>
<dbReference type="InterPro" id="IPR036691">
    <property type="entry name" value="Endo/exonu/phosph_ase_sf"/>
</dbReference>
<dbReference type="GO" id="GO:0008081">
    <property type="term" value="F:phosphoric diester hydrolase activity"/>
    <property type="evidence" value="ECO:0007669"/>
    <property type="project" value="TreeGrafter"/>
</dbReference>
<proteinExistence type="inferred from homology"/>
<name>A0A5D2PCL5_GOSTO</name>